<evidence type="ECO:0000313" key="2">
    <source>
        <dbReference type="EMBL" id="KAH8994065.1"/>
    </source>
</evidence>
<feature type="compositionally biased region" description="Polar residues" evidence="1">
    <location>
        <begin position="99"/>
        <end position="118"/>
    </location>
</feature>
<sequence>MSASEAPLNAEQLHEMSDSVAAMVACILQEQLAPILETIREHSRLLDWHSALLNHSTVMNRYNVGKLDDLRDLQTNVNYKLQFHIDPEERKRPTYRGPQPTSALQSTAIATSTGSSPQKDAFPLSQGSPADSSSRGCTDSPIGTSSATSAPDPPARQLTPTFGPPASNSPNPPKVTTGGCGAPTTKRGLRRERAHDETPDPMWNSSREIDLSEPVPAPVPPPPYVLPPAYANGATGSRSETKEGDTPAAAQPSKKAAGKKRKRDDDDSGEARLDPPDECGGPERKRKKDTTISTERIPIPESFLRLARLNIFGEPSFEERRCEVEQMRYMKNLFRGGAT</sequence>
<evidence type="ECO:0000313" key="3">
    <source>
        <dbReference type="Proteomes" id="UP001201163"/>
    </source>
</evidence>
<proteinExistence type="predicted"/>
<feature type="compositionally biased region" description="Basic and acidic residues" evidence="1">
    <location>
        <begin position="263"/>
        <end position="275"/>
    </location>
</feature>
<dbReference type="AlphaFoldDB" id="A0AAD4Q9C3"/>
<evidence type="ECO:0000256" key="1">
    <source>
        <dbReference type="SAM" id="MobiDB-lite"/>
    </source>
</evidence>
<gene>
    <name evidence="2" type="ORF">EDB92DRAFT_1815337</name>
</gene>
<feature type="compositionally biased region" description="Polar residues" evidence="1">
    <location>
        <begin position="125"/>
        <end position="149"/>
    </location>
</feature>
<dbReference type="EMBL" id="JAKELL010000016">
    <property type="protein sequence ID" value="KAH8994065.1"/>
    <property type="molecule type" value="Genomic_DNA"/>
</dbReference>
<name>A0AAD4Q9C3_9AGAM</name>
<feature type="compositionally biased region" description="Pro residues" evidence="1">
    <location>
        <begin position="215"/>
        <end position="226"/>
    </location>
</feature>
<feature type="region of interest" description="Disordered" evidence="1">
    <location>
        <begin position="88"/>
        <end position="297"/>
    </location>
</feature>
<organism evidence="2 3">
    <name type="scientific">Lactarius akahatsu</name>
    <dbReference type="NCBI Taxonomy" id="416441"/>
    <lineage>
        <taxon>Eukaryota</taxon>
        <taxon>Fungi</taxon>
        <taxon>Dikarya</taxon>
        <taxon>Basidiomycota</taxon>
        <taxon>Agaricomycotina</taxon>
        <taxon>Agaricomycetes</taxon>
        <taxon>Russulales</taxon>
        <taxon>Russulaceae</taxon>
        <taxon>Lactarius</taxon>
    </lineage>
</organism>
<accession>A0AAD4Q9C3</accession>
<dbReference type="Proteomes" id="UP001201163">
    <property type="component" value="Unassembled WGS sequence"/>
</dbReference>
<reference evidence="2" key="1">
    <citation type="submission" date="2022-01" db="EMBL/GenBank/DDBJ databases">
        <title>Comparative genomics reveals a dynamic genome evolution in the ectomycorrhizal milk-cap (Lactarius) mushrooms.</title>
        <authorList>
            <consortium name="DOE Joint Genome Institute"/>
            <person name="Lebreton A."/>
            <person name="Tang N."/>
            <person name="Kuo A."/>
            <person name="LaButti K."/>
            <person name="Drula E."/>
            <person name="Barry K."/>
            <person name="Clum A."/>
            <person name="Lipzen A."/>
            <person name="Mousain D."/>
            <person name="Ng V."/>
            <person name="Wang R."/>
            <person name="Wang X."/>
            <person name="Dai Y."/>
            <person name="Henrissat B."/>
            <person name="Grigoriev I.V."/>
            <person name="Guerin-Laguette A."/>
            <person name="Yu F."/>
            <person name="Martin F.M."/>
        </authorList>
    </citation>
    <scope>NUCLEOTIDE SEQUENCE</scope>
    <source>
        <strain evidence="2">QP</strain>
    </source>
</reference>
<comment type="caution">
    <text evidence="2">The sequence shown here is derived from an EMBL/GenBank/DDBJ whole genome shotgun (WGS) entry which is preliminary data.</text>
</comment>
<protein>
    <submittedName>
        <fullName evidence="2">Uncharacterized protein</fullName>
    </submittedName>
</protein>
<keyword evidence="3" id="KW-1185">Reference proteome</keyword>